<dbReference type="InterPro" id="IPR036249">
    <property type="entry name" value="Thioredoxin-like_sf"/>
</dbReference>
<keyword evidence="5 10" id="KW-1133">Transmembrane helix</keyword>
<comment type="similarity">
    <text evidence="2">Belongs to the VKOR family.</text>
</comment>
<evidence type="ECO:0000256" key="4">
    <source>
        <dbReference type="ARBA" id="ARBA00022719"/>
    </source>
</evidence>
<keyword evidence="9" id="KW-0676">Redox-active center</keyword>
<evidence type="ECO:0000256" key="2">
    <source>
        <dbReference type="ARBA" id="ARBA00006214"/>
    </source>
</evidence>
<comment type="subcellular location">
    <subcellularLocation>
        <location evidence="1">Membrane</location>
        <topology evidence="1">Multi-pass membrane protein</topology>
    </subcellularLocation>
</comment>
<evidence type="ECO:0000313" key="13">
    <source>
        <dbReference type="Proteomes" id="UP000237968"/>
    </source>
</evidence>
<sequence>MAELSPSSGATSAPSKWPPALLAAAGILLSVVLELVHLRAYLDPTTASFCAVGGSFDCDTVALSRFSVVLGVPLPIWGAAGFVAMLIAALRRSRLLLPLAAVSALASVALLLEELLHIGSVCVMCEGVHLIAIMLLLVAWRQRHVTRPTTAKTAALELALPALIVIVAGLVVPPYWSLVSWKSGVRYAHGVDEEGREWIGAEDPKVTVVEYVDYGCPHCAVAASKMRMLVAEHPNEIRLVRHHQPRMRCKLGSQCQYARAAICAAKQDLFWQMDDWLFRHAAGHEKTDLEQAAVDVGFDHAALVECMDKPETYAEADTYASAARKAKIRSVPGYIVDGEQLPITEVHATILESL</sequence>
<dbReference type="AlphaFoldDB" id="A0A2S9YCX0"/>
<evidence type="ECO:0000256" key="3">
    <source>
        <dbReference type="ARBA" id="ARBA00022692"/>
    </source>
</evidence>
<accession>A0A2S9YCX0</accession>
<dbReference type="Pfam" id="PF13462">
    <property type="entry name" value="Thioredoxin_4"/>
    <property type="match status" value="1"/>
</dbReference>
<feature type="transmembrane region" description="Helical" evidence="10">
    <location>
        <begin position="95"/>
        <end position="112"/>
    </location>
</feature>
<dbReference type="GO" id="GO:0016020">
    <property type="term" value="C:membrane"/>
    <property type="evidence" value="ECO:0007669"/>
    <property type="project" value="UniProtKB-SubCell"/>
</dbReference>
<keyword evidence="4" id="KW-0874">Quinone</keyword>
<evidence type="ECO:0000256" key="10">
    <source>
        <dbReference type="SAM" id="Phobius"/>
    </source>
</evidence>
<evidence type="ECO:0000259" key="11">
    <source>
        <dbReference type="SMART" id="SM00756"/>
    </source>
</evidence>
<comment type="caution">
    <text evidence="12">The sequence shown here is derived from an EMBL/GenBank/DDBJ whole genome shotgun (WGS) entry which is preliminary data.</text>
</comment>
<evidence type="ECO:0000256" key="8">
    <source>
        <dbReference type="ARBA" id="ARBA00023157"/>
    </source>
</evidence>
<feature type="transmembrane region" description="Helical" evidence="10">
    <location>
        <begin position="21"/>
        <end position="42"/>
    </location>
</feature>
<keyword evidence="7 10" id="KW-0472">Membrane</keyword>
<proteinExistence type="inferred from homology"/>
<dbReference type="GO" id="GO:0048038">
    <property type="term" value="F:quinone binding"/>
    <property type="evidence" value="ECO:0007669"/>
    <property type="project" value="UniProtKB-KW"/>
</dbReference>
<organism evidence="12 13">
    <name type="scientific">Enhygromyxa salina</name>
    <dbReference type="NCBI Taxonomy" id="215803"/>
    <lineage>
        <taxon>Bacteria</taxon>
        <taxon>Pseudomonadati</taxon>
        <taxon>Myxococcota</taxon>
        <taxon>Polyangia</taxon>
        <taxon>Nannocystales</taxon>
        <taxon>Nannocystaceae</taxon>
        <taxon>Enhygromyxa</taxon>
    </lineage>
</organism>
<reference evidence="12 13" key="1">
    <citation type="submission" date="2018-03" db="EMBL/GenBank/DDBJ databases">
        <title>Draft Genome Sequences of the Obligatory Marine Myxobacteria Enhygromyxa salina SWB005.</title>
        <authorList>
            <person name="Poehlein A."/>
            <person name="Moghaddam J.A."/>
            <person name="Harms H."/>
            <person name="Alanjari M."/>
            <person name="Koenig G.M."/>
            <person name="Daniel R."/>
            <person name="Schaeberle T.F."/>
        </authorList>
    </citation>
    <scope>NUCLEOTIDE SEQUENCE [LARGE SCALE GENOMIC DNA]</scope>
    <source>
        <strain evidence="12 13">SWB005</strain>
    </source>
</reference>
<dbReference type="PANTHER" id="PTHR35891:SF3">
    <property type="entry name" value="THIOL:DISULFIDE INTERCHANGE PROTEIN DSBL"/>
    <property type="match status" value="1"/>
</dbReference>
<dbReference type="GO" id="GO:0016491">
    <property type="term" value="F:oxidoreductase activity"/>
    <property type="evidence" value="ECO:0007669"/>
    <property type="project" value="UniProtKB-KW"/>
</dbReference>
<feature type="transmembrane region" description="Helical" evidence="10">
    <location>
        <begin position="62"/>
        <end position="88"/>
    </location>
</feature>
<dbReference type="InterPro" id="IPR050824">
    <property type="entry name" value="Thiol_disulfide_DsbA"/>
</dbReference>
<dbReference type="InterPro" id="IPR012932">
    <property type="entry name" value="VKOR"/>
</dbReference>
<dbReference type="SUPFAM" id="SSF52833">
    <property type="entry name" value="Thioredoxin-like"/>
    <property type="match status" value="1"/>
</dbReference>
<evidence type="ECO:0000256" key="1">
    <source>
        <dbReference type="ARBA" id="ARBA00004141"/>
    </source>
</evidence>
<dbReference type="Gene3D" id="1.20.1440.130">
    <property type="entry name" value="VKOR domain"/>
    <property type="match status" value="1"/>
</dbReference>
<dbReference type="RefSeq" id="WP_258182813.1">
    <property type="nucleotide sequence ID" value="NZ_PVNK01000110.1"/>
</dbReference>
<dbReference type="EMBL" id="PVNK01000110">
    <property type="protein sequence ID" value="PRQ02851.1"/>
    <property type="molecule type" value="Genomic_DNA"/>
</dbReference>
<keyword evidence="6" id="KW-0560">Oxidoreductase</keyword>
<keyword evidence="8" id="KW-1015">Disulfide bond</keyword>
<evidence type="ECO:0000256" key="7">
    <source>
        <dbReference type="ARBA" id="ARBA00023136"/>
    </source>
</evidence>
<feature type="transmembrane region" description="Helical" evidence="10">
    <location>
        <begin position="158"/>
        <end position="176"/>
    </location>
</feature>
<evidence type="ECO:0000256" key="9">
    <source>
        <dbReference type="ARBA" id="ARBA00023284"/>
    </source>
</evidence>
<protein>
    <submittedName>
        <fullName evidence="12">Vitamin K epoxide reductase family protein</fullName>
    </submittedName>
</protein>
<name>A0A2S9YCX0_9BACT</name>
<dbReference type="PANTHER" id="PTHR35891">
    <property type="entry name" value="THIOL:DISULFIDE INTERCHANGE PROTEIN DSBA"/>
    <property type="match status" value="1"/>
</dbReference>
<evidence type="ECO:0000256" key="5">
    <source>
        <dbReference type="ARBA" id="ARBA00022989"/>
    </source>
</evidence>
<dbReference type="Gene3D" id="3.40.30.10">
    <property type="entry name" value="Glutaredoxin"/>
    <property type="match status" value="1"/>
</dbReference>
<dbReference type="SMART" id="SM00756">
    <property type="entry name" value="VKc"/>
    <property type="match status" value="1"/>
</dbReference>
<keyword evidence="13" id="KW-1185">Reference proteome</keyword>
<dbReference type="InterPro" id="IPR038354">
    <property type="entry name" value="VKOR_sf"/>
</dbReference>
<evidence type="ECO:0000256" key="6">
    <source>
        <dbReference type="ARBA" id="ARBA00023002"/>
    </source>
</evidence>
<keyword evidence="3 10" id="KW-0812">Transmembrane</keyword>
<evidence type="ECO:0000313" key="12">
    <source>
        <dbReference type="EMBL" id="PRQ02851.1"/>
    </source>
</evidence>
<gene>
    <name evidence="12" type="ORF">ENSA5_20280</name>
</gene>
<dbReference type="Pfam" id="PF07884">
    <property type="entry name" value="VKOR"/>
    <property type="match status" value="1"/>
</dbReference>
<feature type="domain" description="Vitamin K epoxide reductase" evidence="11">
    <location>
        <begin position="12"/>
        <end position="143"/>
    </location>
</feature>
<dbReference type="Proteomes" id="UP000237968">
    <property type="component" value="Unassembled WGS sequence"/>
</dbReference>
<dbReference type="InterPro" id="IPR012336">
    <property type="entry name" value="Thioredoxin-like_fold"/>
</dbReference>
<feature type="transmembrane region" description="Helical" evidence="10">
    <location>
        <begin position="118"/>
        <end position="138"/>
    </location>
</feature>